<evidence type="ECO:0000313" key="3">
    <source>
        <dbReference type="EMBL" id="RNI33288.1"/>
    </source>
</evidence>
<dbReference type="GO" id="GO:0046872">
    <property type="term" value="F:metal ion binding"/>
    <property type="evidence" value="ECO:0007669"/>
    <property type="project" value="InterPro"/>
</dbReference>
<dbReference type="Pfam" id="PF00675">
    <property type="entry name" value="Peptidase_M16"/>
    <property type="match status" value="1"/>
</dbReference>
<protein>
    <submittedName>
        <fullName evidence="3">Insulinase family protein</fullName>
    </submittedName>
</protein>
<evidence type="ECO:0000313" key="4">
    <source>
        <dbReference type="Proteomes" id="UP000271010"/>
    </source>
</evidence>
<dbReference type="OrthoDB" id="9811314at2"/>
<evidence type="ECO:0000259" key="1">
    <source>
        <dbReference type="Pfam" id="PF00675"/>
    </source>
</evidence>
<dbReference type="InterPro" id="IPR007863">
    <property type="entry name" value="Peptidase_M16_C"/>
</dbReference>
<evidence type="ECO:0000259" key="2">
    <source>
        <dbReference type="Pfam" id="PF05193"/>
    </source>
</evidence>
<dbReference type="InterPro" id="IPR011765">
    <property type="entry name" value="Pept_M16_N"/>
</dbReference>
<sequence>MHLNRAIAPAIAELTTELSIFPEIKVLPNGARLHISKNQVQPIVRVEFVFKAGKWYQPKAGIASLTAKMLKEGTLQYSAKQIADLAEYYGASLDVSHGFDRASVTLYCLSKFLPTLLPLVFDVIINPSFPEKEFELVKQRVIQTLSVDKQKNSYLATEAFTTALYGKNHPYATYISEEDIIIINIDEVKQFHKTSYNLASSEIFITGDTSEEAIQTIEDYMSSFTQENNAQQNIVASPSSETIIEEKTSNVMQASLRIGKESISPLHSNYPALYLLNHTLGGYFGSRLMRNIREDKGYTYGIYSSLSHKEKGSAFIVGTDIKGDKIAETLDEISKEIQALRIEQISEEELATVKKHLEGKFLSDHSTIFDKMDRYRSNILLDLPAEFYTQLLERIHTLSPIELQEAASRYLQEETLFQVVIGGSKA</sequence>
<dbReference type="Gene3D" id="3.30.830.10">
    <property type="entry name" value="Metalloenzyme, LuxS/M16 peptidase-like"/>
    <property type="match status" value="2"/>
</dbReference>
<dbReference type="InterPro" id="IPR050361">
    <property type="entry name" value="MPP/UQCRC_Complex"/>
</dbReference>
<comment type="caution">
    <text evidence="3">The sequence shown here is derived from an EMBL/GenBank/DDBJ whole genome shotgun (WGS) entry which is preliminary data.</text>
</comment>
<gene>
    <name evidence="3" type="ORF">EFA69_02435</name>
</gene>
<dbReference type="Proteomes" id="UP000271010">
    <property type="component" value="Unassembled WGS sequence"/>
</dbReference>
<dbReference type="PANTHER" id="PTHR11851">
    <property type="entry name" value="METALLOPROTEASE"/>
    <property type="match status" value="1"/>
</dbReference>
<organism evidence="3 4">
    <name type="scientific">Rufibacter immobilis</name>
    <dbReference type="NCBI Taxonomy" id="1348778"/>
    <lineage>
        <taxon>Bacteria</taxon>
        <taxon>Pseudomonadati</taxon>
        <taxon>Bacteroidota</taxon>
        <taxon>Cytophagia</taxon>
        <taxon>Cytophagales</taxon>
        <taxon>Hymenobacteraceae</taxon>
        <taxon>Rufibacter</taxon>
    </lineage>
</organism>
<reference evidence="3 4" key="1">
    <citation type="submission" date="2018-11" db="EMBL/GenBank/DDBJ databases">
        <title>Rufibacter latericius sp. nov., isolated from water in Baiyang Lake.</title>
        <authorList>
            <person name="Yang Y."/>
        </authorList>
    </citation>
    <scope>NUCLEOTIDE SEQUENCE [LARGE SCALE GENOMIC DNA]</scope>
    <source>
        <strain evidence="3 4">MCC P1</strain>
    </source>
</reference>
<dbReference type="SUPFAM" id="SSF63411">
    <property type="entry name" value="LuxS/MPP-like metallohydrolase"/>
    <property type="match status" value="2"/>
</dbReference>
<dbReference type="RefSeq" id="WP_123131475.1">
    <property type="nucleotide sequence ID" value="NZ_RJJE01000001.1"/>
</dbReference>
<feature type="domain" description="Peptidase M16 N-terminal" evidence="1">
    <location>
        <begin position="36"/>
        <end position="168"/>
    </location>
</feature>
<name>A0A3M9N8H0_9BACT</name>
<keyword evidence="4" id="KW-1185">Reference proteome</keyword>
<dbReference type="AlphaFoldDB" id="A0A3M9N8H0"/>
<feature type="domain" description="Peptidase M16 C-terminal" evidence="2">
    <location>
        <begin position="183"/>
        <end position="355"/>
    </location>
</feature>
<dbReference type="InterPro" id="IPR011249">
    <property type="entry name" value="Metalloenz_LuxS/M16"/>
</dbReference>
<accession>A0A3M9N8H0</accession>
<dbReference type="Pfam" id="PF05193">
    <property type="entry name" value="Peptidase_M16_C"/>
    <property type="match status" value="1"/>
</dbReference>
<proteinExistence type="predicted"/>
<dbReference type="EMBL" id="RJJE01000001">
    <property type="protein sequence ID" value="RNI33288.1"/>
    <property type="molecule type" value="Genomic_DNA"/>
</dbReference>
<dbReference type="PANTHER" id="PTHR11851:SF224">
    <property type="entry name" value="PROCESSING PROTEASE"/>
    <property type="match status" value="1"/>
</dbReference>